<gene>
    <name evidence="1" type="ORF">TNCV_1357161</name>
</gene>
<evidence type="ECO:0000313" key="2">
    <source>
        <dbReference type="Proteomes" id="UP000887159"/>
    </source>
</evidence>
<reference evidence="1" key="1">
    <citation type="submission" date="2020-08" db="EMBL/GenBank/DDBJ databases">
        <title>Multicomponent nature underlies the extraordinary mechanical properties of spider dragline silk.</title>
        <authorList>
            <person name="Kono N."/>
            <person name="Nakamura H."/>
            <person name="Mori M."/>
            <person name="Yoshida Y."/>
            <person name="Ohtoshi R."/>
            <person name="Malay A.D."/>
            <person name="Moran D.A.P."/>
            <person name="Tomita M."/>
            <person name="Numata K."/>
            <person name="Arakawa K."/>
        </authorList>
    </citation>
    <scope>NUCLEOTIDE SEQUENCE</scope>
</reference>
<evidence type="ECO:0000313" key="1">
    <source>
        <dbReference type="EMBL" id="GFY08310.1"/>
    </source>
</evidence>
<proteinExistence type="predicted"/>
<accession>A0A8X6SBP4</accession>
<protein>
    <submittedName>
        <fullName evidence="1">Uncharacterized protein</fullName>
    </submittedName>
</protein>
<sequence>MDFWKPLPPNNFRQSLLAPDLQRYQLVPEQHSLQTPPSKKRTFSDKGKALFFEDQLKSFELSTGDITENSR</sequence>
<dbReference type="Proteomes" id="UP000887159">
    <property type="component" value="Unassembled WGS sequence"/>
</dbReference>
<dbReference type="AlphaFoldDB" id="A0A8X6SBP4"/>
<name>A0A8X6SBP4_TRICX</name>
<keyword evidence="2" id="KW-1185">Reference proteome</keyword>
<comment type="caution">
    <text evidence="1">The sequence shown here is derived from an EMBL/GenBank/DDBJ whole genome shotgun (WGS) entry which is preliminary data.</text>
</comment>
<organism evidence="1 2">
    <name type="scientific">Trichonephila clavipes</name>
    <name type="common">Golden silk orbweaver</name>
    <name type="synonym">Nephila clavipes</name>
    <dbReference type="NCBI Taxonomy" id="2585209"/>
    <lineage>
        <taxon>Eukaryota</taxon>
        <taxon>Metazoa</taxon>
        <taxon>Ecdysozoa</taxon>
        <taxon>Arthropoda</taxon>
        <taxon>Chelicerata</taxon>
        <taxon>Arachnida</taxon>
        <taxon>Araneae</taxon>
        <taxon>Araneomorphae</taxon>
        <taxon>Entelegynae</taxon>
        <taxon>Araneoidea</taxon>
        <taxon>Nephilidae</taxon>
        <taxon>Trichonephila</taxon>
    </lineage>
</organism>
<dbReference type="EMBL" id="BMAU01021280">
    <property type="protein sequence ID" value="GFY08310.1"/>
    <property type="molecule type" value="Genomic_DNA"/>
</dbReference>